<organism evidence="1 2">
    <name type="scientific">Streptomyces canus</name>
    <dbReference type="NCBI Taxonomy" id="58343"/>
    <lineage>
        <taxon>Bacteria</taxon>
        <taxon>Bacillati</taxon>
        <taxon>Actinomycetota</taxon>
        <taxon>Actinomycetes</taxon>
        <taxon>Kitasatosporales</taxon>
        <taxon>Streptomycetaceae</taxon>
        <taxon>Streptomyces</taxon>
        <taxon>Streptomyces aurantiacus group</taxon>
    </lineage>
</organism>
<dbReference type="EMBL" id="JAUSZV010000005">
    <property type="protein sequence ID" value="MDQ0907800.1"/>
    <property type="molecule type" value="Genomic_DNA"/>
</dbReference>
<evidence type="ECO:0000313" key="2">
    <source>
        <dbReference type="Proteomes" id="UP001234216"/>
    </source>
</evidence>
<evidence type="ECO:0000313" key="1">
    <source>
        <dbReference type="EMBL" id="MDQ0907800.1"/>
    </source>
</evidence>
<accession>A0AAW8FEV4</accession>
<dbReference type="AlphaFoldDB" id="A0AAW8FEV4"/>
<name>A0AAW8FEV4_9ACTN</name>
<proteinExistence type="predicted"/>
<sequence>MNTYGIGSLVQYRDSETPDIGLVLYVDNTAADGYGLIIIWGSDLETDAYRPNQVEPA</sequence>
<dbReference type="Proteomes" id="UP001234216">
    <property type="component" value="Unassembled WGS sequence"/>
</dbReference>
<reference evidence="1" key="1">
    <citation type="submission" date="2023-07" db="EMBL/GenBank/DDBJ databases">
        <title>Comparative genomics of wheat-associated soil bacteria to identify genetic determinants of phenazine resistance.</title>
        <authorList>
            <person name="Mouncey N."/>
        </authorList>
    </citation>
    <scope>NUCLEOTIDE SEQUENCE</scope>
    <source>
        <strain evidence="1">V4I22</strain>
    </source>
</reference>
<gene>
    <name evidence="1" type="ORF">QFZ22_003785</name>
</gene>
<comment type="caution">
    <text evidence="1">The sequence shown here is derived from an EMBL/GenBank/DDBJ whole genome shotgun (WGS) entry which is preliminary data.</text>
</comment>
<protein>
    <submittedName>
        <fullName evidence="1">Uncharacterized protein</fullName>
    </submittedName>
</protein>